<name>A0A7K1TED8_9BACT</name>
<keyword evidence="2" id="KW-1185">Reference proteome</keyword>
<organism evidence="1 2">
    <name type="scientific">Hymenobacter ginkgonis</name>
    <dbReference type="NCBI Taxonomy" id="2682976"/>
    <lineage>
        <taxon>Bacteria</taxon>
        <taxon>Pseudomonadati</taxon>
        <taxon>Bacteroidota</taxon>
        <taxon>Cytophagia</taxon>
        <taxon>Cytophagales</taxon>
        <taxon>Hymenobacteraceae</taxon>
        <taxon>Hymenobacter</taxon>
    </lineage>
</organism>
<dbReference type="RefSeq" id="WP_157564778.1">
    <property type="nucleotide sequence ID" value="NZ_WQKZ01000002.1"/>
</dbReference>
<dbReference type="AlphaFoldDB" id="A0A7K1TED8"/>
<sequence length="209" mass="23245">MNLSSLSWKRTTRWLTIVLAIITGINLTTLPGRAQQAPTPATIRLSPDDLERGQYGNQQNFFFLPPGKTGEDYQSAGFFGQKLRPYLSSSSQAVQELDHYRRQKTLFLVDKALLVGSVALYGSQVFAHGDPVYFNSTQQVAAGVAVVSLLATLFINHHTNEYLKQAVDNYNNDLPGQRRGMLWHQLRPSGLGVAPTPHGQPVLALRWQL</sequence>
<protein>
    <submittedName>
        <fullName evidence="1">Uncharacterized protein</fullName>
    </submittedName>
</protein>
<comment type="caution">
    <text evidence="1">The sequence shown here is derived from an EMBL/GenBank/DDBJ whole genome shotgun (WGS) entry which is preliminary data.</text>
</comment>
<evidence type="ECO:0000313" key="1">
    <source>
        <dbReference type="EMBL" id="MVN76652.1"/>
    </source>
</evidence>
<gene>
    <name evidence="1" type="ORF">GO988_09985</name>
</gene>
<accession>A0A7K1TED8</accession>
<reference evidence="1 2" key="1">
    <citation type="submission" date="2019-12" db="EMBL/GenBank/DDBJ databases">
        <title>Hymenobacter sp. HMF4947 Genome sequencing and assembly.</title>
        <authorList>
            <person name="Kang H."/>
            <person name="Cha I."/>
            <person name="Kim H."/>
            <person name="Joh K."/>
        </authorList>
    </citation>
    <scope>NUCLEOTIDE SEQUENCE [LARGE SCALE GENOMIC DNA]</scope>
    <source>
        <strain evidence="1 2">HMF4947</strain>
    </source>
</reference>
<evidence type="ECO:0000313" key="2">
    <source>
        <dbReference type="Proteomes" id="UP000441336"/>
    </source>
</evidence>
<dbReference type="EMBL" id="WQKZ01000002">
    <property type="protein sequence ID" value="MVN76652.1"/>
    <property type="molecule type" value="Genomic_DNA"/>
</dbReference>
<proteinExistence type="predicted"/>
<dbReference type="Proteomes" id="UP000441336">
    <property type="component" value="Unassembled WGS sequence"/>
</dbReference>